<evidence type="ECO:0000313" key="5">
    <source>
        <dbReference type="Proteomes" id="UP000012149"/>
    </source>
</evidence>
<keyword evidence="2 3" id="KW-0694">RNA-binding</keyword>
<comment type="subcellular location">
    <subcellularLocation>
        <location evidence="3">Cytoplasm</location>
    </subcellularLocation>
    <text evidence="3">The tmRNA-SmpB complex associates with stalled 70S ribosomes.</text>
</comment>
<comment type="function">
    <text evidence="3">Required for rescue of stalled ribosomes mediated by trans-translation. Binds to transfer-messenger RNA (tmRNA), required for stable association of tmRNA with ribosomes. tmRNA and SmpB together mimic tRNA shape, replacing the anticodon stem-loop with SmpB. tmRNA is encoded by the ssrA gene; the 2 termini fold to resemble tRNA(Ala) and it encodes a 'tag peptide', a short internal open reading frame. During trans-translation Ala-aminoacylated tmRNA acts like a tRNA, entering the A-site of stalled ribosomes, displacing the stalled mRNA. The ribosome then switches to translate the ORF on the tmRNA; the nascent peptide is terminated with the 'tag peptide' encoded by the tmRNA and targeted for degradation. The ribosome is freed to recommence translation, which seems to be the essential function of trans-translation.</text>
</comment>
<evidence type="ECO:0000256" key="2">
    <source>
        <dbReference type="ARBA" id="ARBA00022884"/>
    </source>
</evidence>
<organism evidence="4 5">
    <name type="scientific">Leptospira santarosai str. CBC1416</name>
    <dbReference type="NCBI Taxonomy" id="1193059"/>
    <lineage>
        <taxon>Bacteria</taxon>
        <taxon>Pseudomonadati</taxon>
        <taxon>Spirochaetota</taxon>
        <taxon>Spirochaetia</taxon>
        <taxon>Leptospirales</taxon>
        <taxon>Leptospiraceae</taxon>
        <taxon>Leptospira</taxon>
    </lineage>
</organism>
<dbReference type="AlphaFoldDB" id="M6VVK3"/>
<evidence type="ECO:0000313" key="4">
    <source>
        <dbReference type="EMBL" id="EMO57034.1"/>
    </source>
</evidence>
<dbReference type="PROSITE" id="PS01317">
    <property type="entry name" value="SSRP"/>
    <property type="match status" value="1"/>
</dbReference>
<dbReference type="GO" id="GO:0070930">
    <property type="term" value="P:trans-translation-dependent protein tagging"/>
    <property type="evidence" value="ECO:0007669"/>
    <property type="project" value="TreeGrafter"/>
</dbReference>
<dbReference type="PANTHER" id="PTHR30308:SF2">
    <property type="entry name" value="SSRA-BINDING PROTEIN"/>
    <property type="match status" value="1"/>
</dbReference>
<dbReference type="InterPro" id="IPR020081">
    <property type="entry name" value="SsrA-bd_prot_CS"/>
</dbReference>
<proteinExistence type="inferred from homology"/>
<dbReference type="Proteomes" id="UP000012149">
    <property type="component" value="Unassembled WGS sequence"/>
</dbReference>
<sequence length="167" mass="19159">MAKKKEESGHSPLVNKKAKFNFELVSFIEAGIVLSGSEVKSLREKKGNLTDAFAKIKNGEVFLENFSITPYKNGGYANHPEIRPRKLLLHKKEIEKLERQVKEKGLVLVATKVYFKNNLRVKVEIAVGKPKKLHDKRDDLQKKRRTTGNRTRVKIIQSLRIIGRLKN</sequence>
<dbReference type="PANTHER" id="PTHR30308">
    <property type="entry name" value="TMRNA-BINDING COMPONENT OF TRANS-TRANSLATION TAGGING COMPLEX"/>
    <property type="match status" value="1"/>
</dbReference>
<dbReference type="GO" id="GO:0003723">
    <property type="term" value="F:RNA binding"/>
    <property type="evidence" value="ECO:0007669"/>
    <property type="project" value="UniProtKB-UniRule"/>
</dbReference>
<dbReference type="CDD" id="cd09294">
    <property type="entry name" value="SmpB"/>
    <property type="match status" value="1"/>
</dbReference>
<dbReference type="Gene3D" id="2.40.280.10">
    <property type="match status" value="1"/>
</dbReference>
<name>M6VVK3_9LEPT</name>
<evidence type="ECO:0000256" key="1">
    <source>
        <dbReference type="ARBA" id="ARBA00022490"/>
    </source>
</evidence>
<dbReference type="GO" id="GO:0005829">
    <property type="term" value="C:cytosol"/>
    <property type="evidence" value="ECO:0007669"/>
    <property type="project" value="TreeGrafter"/>
</dbReference>
<accession>M6VVK3</accession>
<dbReference type="NCBIfam" id="TIGR00086">
    <property type="entry name" value="smpB"/>
    <property type="match status" value="1"/>
</dbReference>
<comment type="similarity">
    <text evidence="3">Belongs to the SmpB family.</text>
</comment>
<dbReference type="SUPFAM" id="SSF74982">
    <property type="entry name" value="Small protein B (SmpB)"/>
    <property type="match status" value="1"/>
</dbReference>
<gene>
    <name evidence="3 4" type="primary">smpB</name>
    <name evidence="4" type="ORF">LEP1GSC161_0446</name>
</gene>
<dbReference type="HAMAP" id="MF_00023">
    <property type="entry name" value="SmpB"/>
    <property type="match status" value="1"/>
</dbReference>
<dbReference type="EMBL" id="AKWE02000136">
    <property type="protein sequence ID" value="EMO57034.1"/>
    <property type="molecule type" value="Genomic_DNA"/>
</dbReference>
<dbReference type="GO" id="GO:0070929">
    <property type="term" value="P:trans-translation"/>
    <property type="evidence" value="ECO:0007669"/>
    <property type="project" value="UniProtKB-UniRule"/>
</dbReference>
<dbReference type="InterPro" id="IPR000037">
    <property type="entry name" value="SsrA-bd_prot"/>
</dbReference>
<keyword evidence="1 3" id="KW-0963">Cytoplasm</keyword>
<dbReference type="InterPro" id="IPR023620">
    <property type="entry name" value="SmpB"/>
</dbReference>
<protein>
    <recommendedName>
        <fullName evidence="3">SsrA-binding protein</fullName>
    </recommendedName>
    <alternativeName>
        <fullName evidence="3">Small protein B</fullName>
    </alternativeName>
</protein>
<dbReference type="Pfam" id="PF01668">
    <property type="entry name" value="SmpB"/>
    <property type="match status" value="1"/>
</dbReference>
<comment type="caution">
    <text evidence="4">The sequence shown here is derived from an EMBL/GenBank/DDBJ whole genome shotgun (WGS) entry which is preliminary data.</text>
</comment>
<dbReference type="NCBIfam" id="NF003843">
    <property type="entry name" value="PRK05422.1"/>
    <property type="match status" value="1"/>
</dbReference>
<reference evidence="4 5" key="1">
    <citation type="submission" date="2013-01" db="EMBL/GenBank/DDBJ databases">
        <authorList>
            <person name="Harkins D.M."/>
            <person name="Durkin A.S."/>
            <person name="Brinkac L.M."/>
            <person name="Haft D.H."/>
            <person name="Selengut J.D."/>
            <person name="Sanka R."/>
            <person name="DePew J."/>
            <person name="Purushe J."/>
            <person name="Matthias M.A."/>
            <person name="Vinetz J.M."/>
            <person name="Sutton G.G."/>
            <person name="Nierman W.C."/>
            <person name="Fouts D.E."/>
        </authorList>
    </citation>
    <scope>NUCLEOTIDE SEQUENCE [LARGE SCALE GENOMIC DNA]</scope>
    <source>
        <strain evidence="4 5">CBC1416</strain>
    </source>
</reference>
<evidence type="ECO:0000256" key="3">
    <source>
        <dbReference type="HAMAP-Rule" id="MF_00023"/>
    </source>
</evidence>